<proteinExistence type="predicted"/>
<sequence>MRLDGERIPVKRPVSELRRQDNTNNPQCENWLPWSIGQQVPIEGVVFRIHKMEKQLTDLQQPQGFSRIYNVT</sequence>
<dbReference type="AlphaFoldDB" id="A0A433QY85"/>
<comment type="caution">
    <text evidence="2">The sequence shown here is derived from an EMBL/GenBank/DDBJ whole genome shotgun (WGS) entry which is preliminary data.</text>
</comment>
<evidence type="ECO:0000313" key="2">
    <source>
        <dbReference type="EMBL" id="RUS34695.1"/>
    </source>
</evidence>
<accession>A0A433QY85</accession>
<evidence type="ECO:0000313" key="3">
    <source>
        <dbReference type="Proteomes" id="UP000274822"/>
    </source>
</evidence>
<name>A0A433QY85_9FUNG</name>
<dbReference type="Proteomes" id="UP000274822">
    <property type="component" value="Unassembled WGS sequence"/>
</dbReference>
<reference evidence="2 3" key="1">
    <citation type="journal article" date="2018" name="New Phytol.">
        <title>Phylogenomics of Endogonaceae and evolution of mycorrhizas within Mucoromycota.</title>
        <authorList>
            <person name="Chang Y."/>
            <person name="Desiro A."/>
            <person name="Na H."/>
            <person name="Sandor L."/>
            <person name="Lipzen A."/>
            <person name="Clum A."/>
            <person name="Barry K."/>
            <person name="Grigoriev I.V."/>
            <person name="Martin F.M."/>
            <person name="Stajich J.E."/>
            <person name="Smith M.E."/>
            <person name="Bonito G."/>
            <person name="Spatafora J.W."/>
        </authorList>
    </citation>
    <scope>NUCLEOTIDE SEQUENCE [LARGE SCALE GENOMIC DNA]</scope>
    <source>
        <strain evidence="2 3">AD002</strain>
    </source>
</reference>
<organism evidence="2 3">
    <name type="scientific">Jimgerdemannia flammicorona</name>
    <dbReference type="NCBI Taxonomy" id="994334"/>
    <lineage>
        <taxon>Eukaryota</taxon>
        <taxon>Fungi</taxon>
        <taxon>Fungi incertae sedis</taxon>
        <taxon>Mucoromycota</taxon>
        <taxon>Mucoromycotina</taxon>
        <taxon>Endogonomycetes</taxon>
        <taxon>Endogonales</taxon>
        <taxon>Endogonaceae</taxon>
        <taxon>Jimgerdemannia</taxon>
    </lineage>
</organism>
<evidence type="ECO:0000256" key="1">
    <source>
        <dbReference type="SAM" id="MobiDB-lite"/>
    </source>
</evidence>
<keyword evidence="3" id="KW-1185">Reference proteome</keyword>
<feature type="compositionally biased region" description="Basic and acidic residues" evidence="1">
    <location>
        <begin position="1"/>
        <end position="21"/>
    </location>
</feature>
<dbReference type="EMBL" id="RBNJ01000368">
    <property type="protein sequence ID" value="RUS34695.1"/>
    <property type="molecule type" value="Genomic_DNA"/>
</dbReference>
<protein>
    <submittedName>
        <fullName evidence="2">Uncharacterized protein</fullName>
    </submittedName>
</protein>
<gene>
    <name evidence="2" type="ORF">BC938DRAFT_479122</name>
</gene>
<feature type="region of interest" description="Disordered" evidence="1">
    <location>
        <begin position="1"/>
        <end position="24"/>
    </location>
</feature>